<organism evidence="1 2">
    <name type="scientific">Rhabditophanes sp. KR3021</name>
    <dbReference type="NCBI Taxonomy" id="114890"/>
    <lineage>
        <taxon>Eukaryota</taxon>
        <taxon>Metazoa</taxon>
        <taxon>Ecdysozoa</taxon>
        <taxon>Nematoda</taxon>
        <taxon>Chromadorea</taxon>
        <taxon>Rhabditida</taxon>
        <taxon>Tylenchina</taxon>
        <taxon>Panagrolaimomorpha</taxon>
        <taxon>Strongyloidoidea</taxon>
        <taxon>Alloionematidae</taxon>
        <taxon>Rhabditophanes</taxon>
    </lineage>
</organism>
<name>A0AC35U6T8_9BILA</name>
<accession>A0AC35U6T8</accession>
<dbReference type="Proteomes" id="UP000095286">
    <property type="component" value="Unplaced"/>
</dbReference>
<reference evidence="2" key="1">
    <citation type="submission" date="2016-11" db="UniProtKB">
        <authorList>
            <consortium name="WormBaseParasite"/>
        </authorList>
    </citation>
    <scope>IDENTIFICATION</scope>
    <source>
        <strain evidence="2">KR3021</strain>
    </source>
</reference>
<proteinExistence type="predicted"/>
<protein>
    <submittedName>
        <fullName evidence="2">Calponin-homology (CH) domain-containing protein</fullName>
    </submittedName>
</protein>
<sequence length="2334" mass="257767">MSAFPQSGANQNVPVNTSDQIVETKDFLADPSWKDIQLNTFRRWVNHNLKNSNSYLESLEEGFADGLTLIKLCEILSGKRLNSYNKKVAFKAQILENISLALDFLQKVEGIKLVNIDSHSILEMNTKLTLGLVWTLILHYSIGKTVIENNNLLSTKGTELTPHQRLLSWIRSKLPPDVPVTNFTSDWNDGTALGALVEACAPGSNLGWRQFNPKKAYENTCSAMDFATTFLGISDLLTAKELINPNVDEKSVMTFLSQFPQAKFKSLMVINDKIEPHIDIVDAGGRKLQYTSDKSLPTEFDVSFIPIATGNHQIDVRLLNYETQQTLELEQQTLIATSGPKVKNLLYGMAVNQENKFQVHGLSENNFVEIHILDPKGNVAKTVEYDTNDPTTREFSFVSLFPGVYSVNVMVDKRQLPRSPFPVSCHIAQEFLLYGHGLNEYAQRVGVRSTIFTETNLHDDLLVDMYLYDPCKSEQLLNTCLSEVVSTNDTILREFHFYPQMEGTHELHIKSNGEHIADSPYKLHIKSSVNSDIRAQGPDVNIDGLENPQEQNIPINDFETMFTYNPSNAGVANISITTEDNEHIPYSPFSVRITETDEYDKLDGGELSLDVLDRYPQLNVGEPLVLKLFAKNLPESPQIIYKDPSHKVHPVTLKDCGNDYYECTVKADQPGNYVIQATTAKDIHASNSPMVLTAIQNIDMTKFRVYGPGVENNVKAKQPTQFFIDAKDVGPGEVELSMCDNAGEEINVDVIDNDDGSFTVKYTAPTPGDYILKVVFAGIEFPKIEINVKPALVPEGIRIVGLNNAIVTVNTEKEVHVFTSNGENTRVVITSPSGLVVEALIEHTPNGLKVRFTPSEIGDYSIDVTYEDVSVEDSPFLMRSVPSPILSASLENLEVDEFKNNQHESEYVVSSFSPPHAENVVVTGSGLGPIVLTNKSARILVNASDAGFDTIRVGHHINFSIETGSNKAYGKGLQVIGTKKEKNERFLIKLHTEDVTLTSYDALFISDDVGPLTFDVLFDEVLIAHYFYRVIPGVDPMQVIANGDGIKYGIVDMENYFQIDTRSSGKGSLAFQITGPSQSTTSVNDDFGGVCNFSYVPNLPGQYLLNVLYGPDKIPINGSPFIIMADYVDNKEAIKIRGAGLVKARLGVLNTFTVDIRKTKKKAVYVVPTPTDSVTIYSEASKDDRFYTVQYQIVKGKPNDQIKFDIIYGEETLLNSAYATIIPEIEPEKIKILAGNDHFPSALVAFEDPKLYIDLQESGNIKKICFSILHVQTDSRFESLIEKQSNEDLFNVCWIPEYSGDYKITIVCNNDYSESDHVKTMDFYVNPKYDVSKCITKFEDKGVVIVDQVSKVSFHIDEDLPIDKKWFDFLITSPGAHYQFEHDLNNKHTFNMYFKVFEPGMFQVFGYYGGSLIPHNGNNKYLALLNDSQSNDERISENQQQHHNSNTYTGNDLDTSINNNAAYQLQYTEDTLYKDCLLKTFTVRLDKPLTHHTTALVTMPSGKVESAKIIDNLDGTVTVKYKAVSEGLHNLNLSHNGEIIEGCPINFYVANVGSEHVTVHGAGLTHAFVGEPADFTVFAKNSIAKNLNITVEGAAKVNIKCVDNKNGSCSVTWTPPIAGEYKINVKLAGKAIVGSPFTVVASGGVLQRSHFSVGSTSEVNLAICHDDIRGISAVIKTPKGIEEPCVVKNIDKQNISVSFVPREVGEHLISVYNKGILMRKNPFKIKVDTNQVGDATKVKVTGAGISRAISMKENNFVIDTRNAGYGGISLSLVGPSKSQIVCKENKNSIMTFGYTPNEPGVYVLTAKFADNQIPGSPYSINCTGESLGQIRSTLSETVDACPIVYERTKTSLILAVANANPMEVTAKLMHPNGKSEDITVRQLRDSHLYQIFFEVPTEGMYAISVFYKENHLRGGPYQFTCGKFKDQGIHRVRAIGLGLVRGETNVNNLINIYTREAGSGKLDVSFDGPSKADLKLVDHKSGCHELQYKVPKSGEYLIGIKWNNVHIPESPFKVFVAASTDQSCLLELAGFPGGAVLINKPCTFNLLTHNAKGNIEAQLVVPSGSTVPIDMNEIDENESYMLRFIPKEPGNYFVHITLDGAPMHDSPFRVRVGKAGEFDPSVIHLTGIGLDGGETGHPCEFLIRTSNAGAGLLSINVDGPSKVSLDAYEVRTGYKTNFTAFAPGDYYVSVKYNGVHIPCSPYKIVIKGPTIAKEVQHENASLVIAAPAKTAFGSVATAPEYKGDAKKVNAHGPGLVKFFPGRVANFTVDTNIAGPNLLYIAVCTAKGLCEEISVKQLTKGQYTVNYKIMDRQRAFVYIKYGDTPIPGSPFAINF</sequence>
<dbReference type="WBParaSite" id="RSKR_0000802400.1">
    <property type="protein sequence ID" value="RSKR_0000802400.1"/>
    <property type="gene ID" value="RSKR_0000802400"/>
</dbReference>
<evidence type="ECO:0000313" key="1">
    <source>
        <dbReference type="Proteomes" id="UP000095286"/>
    </source>
</evidence>
<evidence type="ECO:0000313" key="2">
    <source>
        <dbReference type="WBParaSite" id="RSKR_0000802400.1"/>
    </source>
</evidence>